<keyword evidence="2" id="KW-1185">Reference proteome</keyword>
<protein>
    <submittedName>
        <fullName evidence="1">Uncharacterized protein</fullName>
    </submittedName>
</protein>
<evidence type="ECO:0000313" key="2">
    <source>
        <dbReference type="Proteomes" id="UP001162992"/>
    </source>
</evidence>
<comment type="caution">
    <text evidence="1">The sequence shown here is derived from an EMBL/GenBank/DDBJ whole genome shotgun (WGS) entry which is preliminary data.</text>
</comment>
<dbReference type="EMBL" id="CM055112">
    <property type="protein sequence ID" value="KAJ7518253.1"/>
    <property type="molecule type" value="Genomic_DNA"/>
</dbReference>
<reference evidence="2" key="1">
    <citation type="journal article" date="2024" name="Proc. Natl. Acad. Sci. U.S.A.">
        <title>Extraordinary preservation of gene collinearity over three hundred million years revealed in homosporous lycophytes.</title>
        <authorList>
            <person name="Li C."/>
            <person name="Wickell D."/>
            <person name="Kuo L.Y."/>
            <person name="Chen X."/>
            <person name="Nie B."/>
            <person name="Liao X."/>
            <person name="Peng D."/>
            <person name="Ji J."/>
            <person name="Jenkins J."/>
            <person name="Williams M."/>
            <person name="Shu S."/>
            <person name="Plott C."/>
            <person name="Barry K."/>
            <person name="Rajasekar S."/>
            <person name="Grimwood J."/>
            <person name="Han X."/>
            <person name="Sun S."/>
            <person name="Hou Z."/>
            <person name="He W."/>
            <person name="Dai G."/>
            <person name="Sun C."/>
            <person name="Schmutz J."/>
            <person name="Leebens-Mack J.H."/>
            <person name="Li F.W."/>
            <person name="Wang L."/>
        </authorList>
    </citation>
    <scope>NUCLEOTIDE SEQUENCE [LARGE SCALE GENOMIC DNA]</scope>
    <source>
        <strain evidence="2">cv. PW_Plant_1</strain>
    </source>
</reference>
<dbReference type="Proteomes" id="UP001162992">
    <property type="component" value="Chromosome 21"/>
</dbReference>
<name>A0ACC2AL45_DIPCM</name>
<accession>A0ACC2AL45</accession>
<sequence>MGRAKIEIKKIENLSARQVCFSKRRMGLIKKASELSILCGSEVGIIVFSQAGKAFSFGHPCIDYVIKKTLKQTVQENTEKLEKVRALEKEYNDLLQELENETERQSVLQKDSASRSFWWEDDSSAMSLEELRQHADKLEALHKILIDRTNYLQLQASFVPMNYSPAQLVGTNQFLPSYGIANRQTDFEAYDLNHPPFAGWNYEQASNSTFQSQGLSFMLPSGSKLVEGSDLTLEAPQLEGYQDRAMLETMASAPPWPTANPNLNIFNADACFREGGYSTSSSILEFPPPAAALDLPKSSIVRLPSLKETGFFCATSQGWMNDMSLLSLAHPFADAAGDMHPLEQALSQNDPGGEDVVSEAILQTQLGTEHILYNK</sequence>
<gene>
    <name evidence="1" type="ORF">O6H91_21G061400</name>
</gene>
<organism evidence="1 2">
    <name type="scientific">Diphasiastrum complanatum</name>
    <name type="common">Issler's clubmoss</name>
    <name type="synonym">Lycopodium complanatum</name>
    <dbReference type="NCBI Taxonomy" id="34168"/>
    <lineage>
        <taxon>Eukaryota</taxon>
        <taxon>Viridiplantae</taxon>
        <taxon>Streptophyta</taxon>
        <taxon>Embryophyta</taxon>
        <taxon>Tracheophyta</taxon>
        <taxon>Lycopodiopsida</taxon>
        <taxon>Lycopodiales</taxon>
        <taxon>Lycopodiaceae</taxon>
        <taxon>Lycopodioideae</taxon>
        <taxon>Diphasiastrum</taxon>
    </lineage>
</organism>
<proteinExistence type="predicted"/>
<evidence type="ECO:0000313" key="1">
    <source>
        <dbReference type="EMBL" id="KAJ7518253.1"/>
    </source>
</evidence>